<organism evidence="2 3">
    <name type="scientific">Helianthus annuus</name>
    <name type="common">Common sunflower</name>
    <dbReference type="NCBI Taxonomy" id="4232"/>
    <lineage>
        <taxon>Eukaryota</taxon>
        <taxon>Viridiplantae</taxon>
        <taxon>Streptophyta</taxon>
        <taxon>Embryophyta</taxon>
        <taxon>Tracheophyta</taxon>
        <taxon>Spermatophyta</taxon>
        <taxon>Magnoliopsida</taxon>
        <taxon>eudicotyledons</taxon>
        <taxon>Gunneridae</taxon>
        <taxon>Pentapetalae</taxon>
        <taxon>asterids</taxon>
        <taxon>campanulids</taxon>
        <taxon>Asterales</taxon>
        <taxon>Asteraceae</taxon>
        <taxon>Asteroideae</taxon>
        <taxon>Heliantheae alliance</taxon>
        <taxon>Heliantheae</taxon>
        <taxon>Helianthus</taxon>
    </lineage>
</organism>
<feature type="region of interest" description="Disordered" evidence="1">
    <location>
        <begin position="1"/>
        <end position="33"/>
    </location>
</feature>
<dbReference type="Proteomes" id="UP000215914">
    <property type="component" value="Unassembled WGS sequence"/>
</dbReference>
<keyword evidence="3" id="KW-1185">Reference proteome</keyword>
<comment type="caution">
    <text evidence="2">The sequence shown here is derived from an EMBL/GenBank/DDBJ whole genome shotgun (WGS) entry which is preliminary data.</text>
</comment>
<sequence length="112" mass="12777">MDISTSSLSEMKFTERSKSVGPGKLKFGSKTEEPGDTSVFFKRLLLETSDYLKDDCLKIICIVEIVVSAVDCPRLQHSIKVPESFVRYSITWKVQTLSSMWLEKSFMPISWC</sequence>
<protein>
    <submittedName>
        <fullName evidence="2">Uncharacterized protein</fullName>
    </submittedName>
</protein>
<accession>A0A9K3HL65</accession>
<dbReference type="EMBL" id="MNCJ02000326">
    <property type="protein sequence ID" value="KAF5780405.1"/>
    <property type="molecule type" value="Genomic_DNA"/>
</dbReference>
<reference evidence="2" key="1">
    <citation type="journal article" date="2017" name="Nature">
        <title>The sunflower genome provides insights into oil metabolism, flowering and Asterid evolution.</title>
        <authorList>
            <person name="Badouin H."/>
            <person name="Gouzy J."/>
            <person name="Grassa C.J."/>
            <person name="Murat F."/>
            <person name="Staton S.E."/>
            <person name="Cottret L."/>
            <person name="Lelandais-Briere C."/>
            <person name="Owens G.L."/>
            <person name="Carrere S."/>
            <person name="Mayjonade B."/>
            <person name="Legrand L."/>
            <person name="Gill N."/>
            <person name="Kane N.C."/>
            <person name="Bowers J.E."/>
            <person name="Hubner S."/>
            <person name="Bellec A."/>
            <person name="Berard A."/>
            <person name="Berges H."/>
            <person name="Blanchet N."/>
            <person name="Boniface M.C."/>
            <person name="Brunel D."/>
            <person name="Catrice O."/>
            <person name="Chaidir N."/>
            <person name="Claudel C."/>
            <person name="Donnadieu C."/>
            <person name="Faraut T."/>
            <person name="Fievet G."/>
            <person name="Helmstetter N."/>
            <person name="King M."/>
            <person name="Knapp S.J."/>
            <person name="Lai Z."/>
            <person name="Le Paslier M.C."/>
            <person name="Lippi Y."/>
            <person name="Lorenzon L."/>
            <person name="Mandel J.R."/>
            <person name="Marage G."/>
            <person name="Marchand G."/>
            <person name="Marquand E."/>
            <person name="Bret-Mestries E."/>
            <person name="Morien E."/>
            <person name="Nambeesan S."/>
            <person name="Nguyen T."/>
            <person name="Pegot-Espagnet P."/>
            <person name="Pouilly N."/>
            <person name="Raftis F."/>
            <person name="Sallet E."/>
            <person name="Schiex T."/>
            <person name="Thomas J."/>
            <person name="Vandecasteele C."/>
            <person name="Vares D."/>
            <person name="Vear F."/>
            <person name="Vautrin S."/>
            <person name="Crespi M."/>
            <person name="Mangin B."/>
            <person name="Burke J.M."/>
            <person name="Salse J."/>
            <person name="Munos S."/>
            <person name="Vincourt P."/>
            <person name="Rieseberg L.H."/>
            <person name="Langlade N.B."/>
        </authorList>
    </citation>
    <scope>NUCLEOTIDE SEQUENCE</scope>
    <source>
        <tissue evidence="2">Leaves</tissue>
    </source>
</reference>
<evidence type="ECO:0000313" key="3">
    <source>
        <dbReference type="Proteomes" id="UP000215914"/>
    </source>
</evidence>
<name>A0A9K3HL65_HELAN</name>
<evidence type="ECO:0000313" key="2">
    <source>
        <dbReference type="EMBL" id="KAF5780405.1"/>
    </source>
</evidence>
<dbReference type="Gramene" id="mRNA:HanXRQr2_Chr11g0471551">
    <property type="protein sequence ID" value="mRNA:HanXRQr2_Chr11g0471551"/>
    <property type="gene ID" value="HanXRQr2_Chr11g0471551"/>
</dbReference>
<gene>
    <name evidence="2" type="ORF">HanXRQr2_Chr11g0471551</name>
</gene>
<evidence type="ECO:0000256" key="1">
    <source>
        <dbReference type="SAM" id="MobiDB-lite"/>
    </source>
</evidence>
<dbReference type="SUPFAM" id="SSF49599">
    <property type="entry name" value="TRAF domain-like"/>
    <property type="match status" value="1"/>
</dbReference>
<dbReference type="AlphaFoldDB" id="A0A9K3HL65"/>
<reference evidence="2" key="2">
    <citation type="submission" date="2020-06" db="EMBL/GenBank/DDBJ databases">
        <title>Helianthus annuus Genome sequencing and assembly Release 2.</title>
        <authorList>
            <person name="Gouzy J."/>
            <person name="Langlade N."/>
            <person name="Munos S."/>
        </authorList>
    </citation>
    <scope>NUCLEOTIDE SEQUENCE</scope>
    <source>
        <tissue evidence="2">Leaves</tissue>
    </source>
</reference>
<proteinExistence type="predicted"/>